<gene>
    <name evidence="2" type="ORF">Hamer_G029954</name>
</gene>
<comment type="caution">
    <text evidence="2">The sequence shown here is derived from an EMBL/GenBank/DDBJ whole genome shotgun (WGS) entry which is preliminary data.</text>
</comment>
<dbReference type="EMBL" id="JAHLQT010025340">
    <property type="protein sequence ID" value="KAG7164532.1"/>
    <property type="molecule type" value="Genomic_DNA"/>
</dbReference>
<name>A0A8J5JUS1_HOMAM</name>
<evidence type="ECO:0000313" key="2">
    <source>
        <dbReference type="EMBL" id="KAG7164532.1"/>
    </source>
</evidence>
<dbReference type="Proteomes" id="UP000747542">
    <property type="component" value="Unassembled WGS sequence"/>
</dbReference>
<sequence length="69" mass="7390">MVTSSSGAALLVLGFGISLEEARPRPLKEKGILSSLTLTTAIAAPKASRPLQEAPYPRYRNVRAINPEL</sequence>
<reference evidence="2" key="1">
    <citation type="journal article" date="2021" name="Sci. Adv.">
        <title>The American lobster genome reveals insights on longevity, neural, and immune adaptations.</title>
        <authorList>
            <person name="Polinski J.M."/>
            <person name="Zimin A.V."/>
            <person name="Clark K.F."/>
            <person name="Kohn A.B."/>
            <person name="Sadowski N."/>
            <person name="Timp W."/>
            <person name="Ptitsyn A."/>
            <person name="Khanna P."/>
            <person name="Romanova D.Y."/>
            <person name="Williams P."/>
            <person name="Greenwood S.J."/>
            <person name="Moroz L.L."/>
            <person name="Walt D.R."/>
            <person name="Bodnar A.G."/>
        </authorList>
    </citation>
    <scope>NUCLEOTIDE SEQUENCE</scope>
    <source>
        <tissue evidence="2">Heart &amp; testis</tissue>
    </source>
</reference>
<feature type="chain" id="PRO_5035280133" description="Secreted protein" evidence="1">
    <location>
        <begin position="23"/>
        <end position="69"/>
    </location>
</feature>
<proteinExistence type="predicted"/>
<evidence type="ECO:0000256" key="1">
    <source>
        <dbReference type="SAM" id="SignalP"/>
    </source>
</evidence>
<organism evidence="2 3">
    <name type="scientific">Homarus americanus</name>
    <name type="common">American lobster</name>
    <dbReference type="NCBI Taxonomy" id="6706"/>
    <lineage>
        <taxon>Eukaryota</taxon>
        <taxon>Metazoa</taxon>
        <taxon>Ecdysozoa</taxon>
        <taxon>Arthropoda</taxon>
        <taxon>Crustacea</taxon>
        <taxon>Multicrustacea</taxon>
        <taxon>Malacostraca</taxon>
        <taxon>Eumalacostraca</taxon>
        <taxon>Eucarida</taxon>
        <taxon>Decapoda</taxon>
        <taxon>Pleocyemata</taxon>
        <taxon>Astacidea</taxon>
        <taxon>Nephropoidea</taxon>
        <taxon>Nephropidae</taxon>
        <taxon>Homarus</taxon>
    </lineage>
</organism>
<keyword evidence="1" id="KW-0732">Signal</keyword>
<dbReference type="AlphaFoldDB" id="A0A8J5JUS1"/>
<protein>
    <recommendedName>
        <fullName evidence="4">Secreted protein</fullName>
    </recommendedName>
</protein>
<evidence type="ECO:0000313" key="3">
    <source>
        <dbReference type="Proteomes" id="UP000747542"/>
    </source>
</evidence>
<feature type="signal peptide" evidence="1">
    <location>
        <begin position="1"/>
        <end position="22"/>
    </location>
</feature>
<accession>A0A8J5JUS1</accession>
<evidence type="ECO:0008006" key="4">
    <source>
        <dbReference type="Google" id="ProtNLM"/>
    </source>
</evidence>
<keyword evidence="3" id="KW-1185">Reference proteome</keyword>